<dbReference type="Gene3D" id="1.10.10.10">
    <property type="entry name" value="Winged helix-like DNA-binding domain superfamily/Winged helix DNA-binding domain"/>
    <property type="match status" value="1"/>
</dbReference>
<accession>A0A2A4XD04</accession>
<sequence>MNELDAGVAVPIETETVPVRRILGLNPGPMTGPGTNSYLIGEERLSLLDPGPADEVQLQNFLQAIGDAKLENILITHTHGDHSPGALALQEATGARLVGLKAPDVAGHDKTFAPDRLWNDLDTIDCGEYSVQLIATPGHVSNHICFLLLEEQLLFTGDHILQGTTSVILPPDGDMTAYLDALDRLLLIPLKALAPGHGSVMMEPHSEVEKLIAHRLKREQKVIVGLESLGAVSLDELVLTVYDDVAAQLIPWAKRTLLAHLLRLQQDERVQCNNKLWEMC</sequence>
<keyword evidence="2" id="KW-0378">Hydrolase</keyword>
<dbReference type="PANTHER" id="PTHR23131">
    <property type="entry name" value="ENDORIBONUCLEASE LACTB2"/>
    <property type="match status" value="1"/>
</dbReference>
<dbReference type="Pfam" id="PF17778">
    <property type="entry name" value="WHD_BLACT"/>
    <property type="match status" value="1"/>
</dbReference>
<dbReference type="Pfam" id="PF00753">
    <property type="entry name" value="Lactamase_B"/>
    <property type="match status" value="1"/>
</dbReference>
<dbReference type="InterPro" id="IPR001279">
    <property type="entry name" value="Metallo-B-lactamas"/>
</dbReference>
<dbReference type="InterPro" id="IPR041516">
    <property type="entry name" value="LACTB2_WH"/>
</dbReference>
<dbReference type="SUPFAM" id="SSF56281">
    <property type="entry name" value="Metallo-hydrolase/oxidoreductase"/>
    <property type="match status" value="1"/>
</dbReference>
<evidence type="ECO:0000313" key="3">
    <source>
        <dbReference type="Proteomes" id="UP000218767"/>
    </source>
</evidence>
<dbReference type="EMBL" id="NVUL01000013">
    <property type="protein sequence ID" value="PCI79925.1"/>
    <property type="molecule type" value="Genomic_DNA"/>
</dbReference>
<protein>
    <submittedName>
        <fullName evidence="2">MBL fold metallo-hydrolase</fullName>
    </submittedName>
</protein>
<dbReference type="SMART" id="SM00849">
    <property type="entry name" value="Lactamase_B"/>
    <property type="match status" value="1"/>
</dbReference>
<dbReference type="AlphaFoldDB" id="A0A2A4XD04"/>
<organism evidence="2 3">
    <name type="scientific">SAR86 cluster bacterium</name>
    <dbReference type="NCBI Taxonomy" id="2030880"/>
    <lineage>
        <taxon>Bacteria</taxon>
        <taxon>Pseudomonadati</taxon>
        <taxon>Pseudomonadota</taxon>
        <taxon>Gammaproteobacteria</taxon>
        <taxon>SAR86 cluster</taxon>
    </lineage>
</organism>
<comment type="caution">
    <text evidence="2">The sequence shown here is derived from an EMBL/GenBank/DDBJ whole genome shotgun (WGS) entry which is preliminary data.</text>
</comment>
<dbReference type="InterPro" id="IPR036388">
    <property type="entry name" value="WH-like_DNA-bd_sf"/>
</dbReference>
<name>A0A2A4XD04_9GAMM</name>
<dbReference type="CDD" id="cd16278">
    <property type="entry name" value="metallo-hydrolase-like_MBL-fold"/>
    <property type="match status" value="1"/>
</dbReference>
<evidence type="ECO:0000313" key="2">
    <source>
        <dbReference type="EMBL" id="PCI79925.1"/>
    </source>
</evidence>
<dbReference type="InterPro" id="IPR036866">
    <property type="entry name" value="RibonucZ/Hydroxyglut_hydro"/>
</dbReference>
<dbReference type="PANTHER" id="PTHR23131:SF0">
    <property type="entry name" value="ENDORIBONUCLEASE LACTB2"/>
    <property type="match status" value="1"/>
</dbReference>
<reference evidence="3" key="1">
    <citation type="submission" date="2017-08" db="EMBL/GenBank/DDBJ databases">
        <title>A dynamic microbial community with high functional redundancy inhabits the cold, oxic subseafloor aquifer.</title>
        <authorList>
            <person name="Tully B.J."/>
            <person name="Wheat C.G."/>
            <person name="Glazer B.T."/>
            <person name="Huber J.A."/>
        </authorList>
    </citation>
    <scope>NUCLEOTIDE SEQUENCE [LARGE SCALE GENOMIC DNA]</scope>
</reference>
<dbReference type="InterPro" id="IPR050662">
    <property type="entry name" value="Sec-metab_biosynth-thioest"/>
</dbReference>
<evidence type="ECO:0000259" key="1">
    <source>
        <dbReference type="SMART" id="SM00849"/>
    </source>
</evidence>
<dbReference type="Proteomes" id="UP000218767">
    <property type="component" value="Unassembled WGS sequence"/>
</dbReference>
<dbReference type="GO" id="GO:0016787">
    <property type="term" value="F:hydrolase activity"/>
    <property type="evidence" value="ECO:0007669"/>
    <property type="project" value="UniProtKB-KW"/>
</dbReference>
<dbReference type="Gene3D" id="3.60.15.10">
    <property type="entry name" value="Ribonuclease Z/Hydroxyacylglutathione hydrolase-like"/>
    <property type="match status" value="1"/>
</dbReference>
<proteinExistence type="predicted"/>
<gene>
    <name evidence="2" type="ORF">COB20_03775</name>
</gene>
<feature type="domain" description="Metallo-beta-lactamase" evidence="1">
    <location>
        <begin position="34"/>
        <end position="197"/>
    </location>
</feature>